<dbReference type="Gene3D" id="3.40.630.30">
    <property type="match status" value="1"/>
</dbReference>
<reference evidence="2" key="1">
    <citation type="submission" date="2022-08" db="EMBL/GenBank/DDBJ databases">
        <title>Genome Sequence of the sulphate-reducing bacterium, Pseudodesulfovibrio portus JCM14722.</title>
        <authorList>
            <person name="Kondo R."/>
            <person name="Kataoka T."/>
        </authorList>
    </citation>
    <scope>NUCLEOTIDE SEQUENCE</scope>
    <source>
        <strain evidence="2">JCM 14722</strain>
    </source>
</reference>
<dbReference type="InterPro" id="IPR036890">
    <property type="entry name" value="HATPase_C_sf"/>
</dbReference>
<evidence type="ECO:0000259" key="1">
    <source>
        <dbReference type="PROSITE" id="PS51186"/>
    </source>
</evidence>
<dbReference type="SUPFAM" id="SSF55729">
    <property type="entry name" value="Acyl-CoA N-acyltransferases (Nat)"/>
    <property type="match status" value="1"/>
</dbReference>
<organism evidence="2 3">
    <name type="scientific">Pseudodesulfovibrio portus</name>
    <dbReference type="NCBI Taxonomy" id="231439"/>
    <lineage>
        <taxon>Bacteria</taxon>
        <taxon>Pseudomonadati</taxon>
        <taxon>Thermodesulfobacteriota</taxon>
        <taxon>Desulfovibrionia</taxon>
        <taxon>Desulfovibrionales</taxon>
        <taxon>Desulfovibrionaceae</taxon>
    </lineage>
</organism>
<dbReference type="InterPro" id="IPR016181">
    <property type="entry name" value="Acyl_CoA_acyltransferase"/>
</dbReference>
<dbReference type="Proteomes" id="UP001061361">
    <property type="component" value="Chromosome"/>
</dbReference>
<dbReference type="EMBL" id="AP026708">
    <property type="protein sequence ID" value="BDQ34317.1"/>
    <property type="molecule type" value="Genomic_DNA"/>
</dbReference>
<dbReference type="CDD" id="cd04301">
    <property type="entry name" value="NAT_SF"/>
    <property type="match status" value="1"/>
</dbReference>
<dbReference type="InterPro" id="IPR000182">
    <property type="entry name" value="GNAT_dom"/>
</dbReference>
<protein>
    <recommendedName>
        <fullName evidence="1">N-acetyltransferase domain-containing protein</fullName>
    </recommendedName>
</protein>
<dbReference type="CDD" id="cd16936">
    <property type="entry name" value="HATPase_RsbW-like"/>
    <property type="match status" value="1"/>
</dbReference>
<dbReference type="Pfam" id="PF13581">
    <property type="entry name" value="HATPase_c_2"/>
    <property type="match status" value="1"/>
</dbReference>
<accession>A0ABM8ASN3</accession>
<dbReference type="InterPro" id="IPR003594">
    <property type="entry name" value="HATPase_dom"/>
</dbReference>
<evidence type="ECO:0000313" key="2">
    <source>
        <dbReference type="EMBL" id="BDQ34317.1"/>
    </source>
</evidence>
<dbReference type="Gene3D" id="3.30.565.10">
    <property type="entry name" value="Histidine kinase-like ATPase, C-terminal domain"/>
    <property type="match status" value="1"/>
</dbReference>
<proteinExistence type="predicted"/>
<keyword evidence="3" id="KW-1185">Reference proteome</keyword>
<sequence>MVHTAIECASHVVRALSFSEKETFGVRLAIEEAFLNGVDHYPDPPGEDETIELAFYVEGGSLVISVKDKGIPFDHEQAKRFSADDLTGVDGPGSEALLMHRFMDSVEVLTLGREGREIRLSKKIGSGSLPAELTEATPTPRKKKRTTVRDPLIRFARRADDMAEVCRLAWRCYGFTHEEMLYDPKLLTDKVLRGDFTSVIAIDRDSGAIIGHEGLKYHDPGTKVPELGLAFVDPAFRSPGLPEKMAQHLFDKAAQEGCKGIFDCSVTTHTFSQKGMHEMGARPCGLMLGIAASGMQAKELATSRQEKGSVVNHYFAFDRTPETIFIPERHEAMAREIYGWLDVPREFGPLRTAPASGVSSVRLNHLPDALNASIVSVDAIGADTVDEVAAMLNLCRKDRKDAVYAFIPTHDPASPGLVEQCERSGFSFAGVMPHVHDGADRILMQYVDIPLDLAAIKVFGDMTARLYDYVVGERDRVLVAR</sequence>
<evidence type="ECO:0000313" key="3">
    <source>
        <dbReference type="Proteomes" id="UP001061361"/>
    </source>
</evidence>
<dbReference type="PROSITE" id="PS51186">
    <property type="entry name" value="GNAT"/>
    <property type="match status" value="1"/>
</dbReference>
<dbReference type="Pfam" id="PF00583">
    <property type="entry name" value="Acetyltransf_1"/>
    <property type="match status" value="1"/>
</dbReference>
<name>A0ABM8ASN3_9BACT</name>
<gene>
    <name evidence="2" type="ORF">JCM14722_18590</name>
</gene>
<dbReference type="SUPFAM" id="SSF55874">
    <property type="entry name" value="ATPase domain of HSP90 chaperone/DNA topoisomerase II/histidine kinase"/>
    <property type="match status" value="1"/>
</dbReference>
<feature type="domain" description="N-acetyltransferase" evidence="1">
    <location>
        <begin position="151"/>
        <end position="305"/>
    </location>
</feature>